<gene>
    <name evidence="1" type="ordered locus">TMO_2671</name>
</gene>
<dbReference type="AlphaFoldDB" id="I3TP21"/>
<dbReference type="PATRIC" id="fig|1110502.3.peg.2738"/>
<dbReference type="EMBL" id="CP003236">
    <property type="protein sequence ID" value="AFK54509.1"/>
    <property type="molecule type" value="Genomic_DNA"/>
</dbReference>
<dbReference type="Proteomes" id="UP000005258">
    <property type="component" value="Chromosome"/>
</dbReference>
<evidence type="ECO:0000313" key="1">
    <source>
        <dbReference type="EMBL" id="AFK54509.1"/>
    </source>
</evidence>
<dbReference type="eggNOG" id="COG1431">
    <property type="taxonomic scope" value="Bacteria"/>
</dbReference>
<sequence>MTSRPQPFTPRMLYLEEPRLEFRHGQRLVYPRDGLYLYGPVGDTKELPTIRYGVIGTPDGVRRFKGWAKTMEGFIDIPAPGPRSRAVEPQHVPFPGFAEAFHAAWPVEPPCVIDNLDPDEIERTLRIANRHEAVRGTVDIFVSRLVAENNRLESAPQFWFVVIPEKVYELGRPKSTVRRNDRVAGAVTISQRRARALQSQPTLFGDDEREAQVYQYATHFRRQLKARLLKERIVTQIVRETTLAPGDFRRESGMPIRRVEDPATIAWKLGTGAYYKAGGKPWQLADVRPGVCYVGLVYKRSELTSDRRHACCAAQMFLSDGEGVVFRGALGPWFQTDTKQFHLDRDAAHNLIKMVVGEYARLHDGPPTELFIHAKSAFTDDEWGGFSSACGEKTNLVGVQIGDAHDDLKLYRPGEYPVIRGTALQIGERHALLWTSGYVPRLDTYMGPETPNPVSVRVLRGDCALTTVLSDVLGLTKINFNSCLHNDRLPVTIRFANAVGDVLISAPMDGEPKLPFKFYI</sequence>
<dbReference type="SUPFAM" id="SSF53098">
    <property type="entry name" value="Ribonuclease H-like"/>
    <property type="match status" value="1"/>
</dbReference>
<protein>
    <recommendedName>
        <fullName evidence="3">Piwi domain-containing protein</fullName>
    </recommendedName>
</protein>
<dbReference type="CDD" id="cd04659">
    <property type="entry name" value="Piwi_piwi-like_ProArk"/>
    <property type="match status" value="1"/>
</dbReference>
<dbReference type="HOGENOM" id="CLU_031104_1_0_5"/>
<dbReference type="Gene3D" id="3.30.420.10">
    <property type="entry name" value="Ribonuclease H-like superfamily/Ribonuclease H"/>
    <property type="match status" value="1"/>
</dbReference>
<organism evidence="1 2">
    <name type="scientific">Tistrella mobilis (strain KA081020-065)</name>
    <dbReference type="NCBI Taxonomy" id="1110502"/>
    <lineage>
        <taxon>Bacteria</taxon>
        <taxon>Pseudomonadati</taxon>
        <taxon>Pseudomonadota</taxon>
        <taxon>Alphaproteobacteria</taxon>
        <taxon>Geminicoccales</taxon>
        <taxon>Geminicoccaceae</taxon>
        <taxon>Tistrella</taxon>
    </lineage>
</organism>
<keyword evidence="2" id="KW-1185">Reference proteome</keyword>
<evidence type="ECO:0000313" key="2">
    <source>
        <dbReference type="Proteomes" id="UP000005258"/>
    </source>
</evidence>
<accession>I3TP21</accession>
<dbReference type="GO" id="GO:0003676">
    <property type="term" value="F:nucleic acid binding"/>
    <property type="evidence" value="ECO:0007669"/>
    <property type="project" value="InterPro"/>
</dbReference>
<dbReference type="InterPro" id="IPR012337">
    <property type="entry name" value="RNaseH-like_sf"/>
</dbReference>
<dbReference type="InterPro" id="IPR036397">
    <property type="entry name" value="RNaseH_sf"/>
</dbReference>
<name>I3TP21_TISMK</name>
<dbReference type="STRING" id="1110502.TMO_2671"/>
<dbReference type="KEGG" id="tmo:TMO_2671"/>
<evidence type="ECO:0008006" key="3">
    <source>
        <dbReference type="Google" id="ProtNLM"/>
    </source>
</evidence>
<reference evidence="1 2" key="1">
    <citation type="journal article" date="2012" name="J. Am. Chem. Soc.">
        <title>Bacterial biosynthesis and maturation of the didemnin anti-cancer agents.</title>
        <authorList>
            <person name="Xu Y."/>
            <person name="Kersten R.D."/>
            <person name="Nam S.J."/>
            <person name="Lu L."/>
            <person name="Al-Suwailem A.M."/>
            <person name="Zheng H."/>
            <person name="Fenical W."/>
            <person name="Dorrestein P.C."/>
            <person name="Moore B.S."/>
            <person name="Qian P.Y."/>
        </authorList>
    </citation>
    <scope>NUCLEOTIDE SEQUENCE [LARGE SCALE GENOMIC DNA]</scope>
    <source>
        <strain evidence="1 2">KA081020-065</strain>
    </source>
</reference>
<proteinExistence type="predicted"/>